<dbReference type="SUPFAM" id="SSF51735">
    <property type="entry name" value="NAD(P)-binding Rossmann-fold domains"/>
    <property type="match status" value="1"/>
</dbReference>
<gene>
    <name evidence="8" type="primary">aroE</name>
    <name evidence="12" type="ORF">OOT00_02110</name>
</gene>
<feature type="binding site" evidence="8">
    <location>
        <position position="64"/>
    </location>
    <ligand>
        <name>shikimate</name>
        <dbReference type="ChEBI" id="CHEBI:36208"/>
    </ligand>
</feature>
<evidence type="ECO:0000313" key="13">
    <source>
        <dbReference type="Proteomes" id="UP001209681"/>
    </source>
</evidence>
<dbReference type="InterPro" id="IPR036291">
    <property type="entry name" value="NAD(P)-bd_dom_sf"/>
</dbReference>
<comment type="pathway">
    <text evidence="1 8">Metabolic intermediate biosynthesis; chorismate biosynthesis; chorismate from D-erythrose 4-phosphate and phosphoenolpyruvate: step 4/7.</text>
</comment>
<dbReference type="InterPro" id="IPR013708">
    <property type="entry name" value="Shikimate_DH-bd_N"/>
</dbReference>
<evidence type="ECO:0000256" key="1">
    <source>
        <dbReference type="ARBA" id="ARBA00004871"/>
    </source>
</evidence>
<feature type="domain" description="Quinate/shikimate 5-dehydrogenase/glutamyl-tRNA reductase" evidence="9">
    <location>
        <begin position="117"/>
        <end position="186"/>
    </location>
</feature>
<evidence type="ECO:0000256" key="6">
    <source>
        <dbReference type="ARBA" id="ARBA00023141"/>
    </source>
</evidence>
<feature type="domain" description="Shikimate dehydrogenase substrate binding N-terminal" evidence="10">
    <location>
        <begin position="11"/>
        <end position="91"/>
    </location>
</feature>
<feature type="binding site" evidence="8">
    <location>
        <begin position="19"/>
        <end position="21"/>
    </location>
    <ligand>
        <name>shikimate</name>
        <dbReference type="ChEBI" id="CHEBI:36208"/>
    </ligand>
</feature>
<dbReference type="InterPro" id="IPR011342">
    <property type="entry name" value="Shikimate_DH"/>
</dbReference>
<comment type="caution">
    <text evidence="12">The sequence shown here is derived from an EMBL/GenBank/DDBJ whole genome shotgun (WGS) entry which is preliminary data.</text>
</comment>
<evidence type="ECO:0000313" key="12">
    <source>
        <dbReference type="EMBL" id="MCW7752778.1"/>
    </source>
</evidence>
<dbReference type="Pfam" id="PF08501">
    <property type="entry name" value="Shikimate_dh_N"/>
    <property type="match status" value="1"/>
</dbReference>
<keyword evidence="3 8" id="KW-0028">Amino-acid biosynthesis</keyword>
<accession>A0ABT3N5N5</accession>
<feature type="binding site" evidence="8">
    <location>
        <position position="213"/>
    </location>
    <ligand>
        <name>NADP(+)</name>
        <dbReference type="ChEBI" id="CHEBI:58349"/>
    </ligand>
</feature>
<comment type="catalytic activity">
    <reaction evidence="7 8">
        <text>shikimate + NADP(+) = 3-dehydroshikimate + NADPH + H(+)</text>
        <dbReference type="Rhea" id="RHEA:17737"/>
        <dbReference type="ChEBI" id="CHEBI:15378"/>
        <dbReference type="ChEBI" id="CHEBI:16630"/>
        <dbReference type="ChEBI" id="CHEBI:36208"/>
        <dbReference type="ChEBI" id="CHEBI:57783"/>
        <dbReference type="ChEBI" id="CHEBI:58349"/>
        <dbReference type="EC" id="1.1.1.25"/>
    </reaction>
</comment>
<dbReference type="SUPFAM" id="SSF53223">
    <property type="entry name" value="Aminoacid dehydrogenase-like, N-terminal domain"/>
    <property type="match status" value="1"/>
</dbReference>
<feature type="binding site" evidence="8">
    <location>
        <position position="236"/>
    </location>
    <ligand>
        <name>NADP(+)</name>
        <dbReference type="ChEBI" id="CHEBI:58349"/>
    </ligand>
</feature>
<protein>
    <recommendedName>
        <fullName evidence="2 8">Shikimate dehydrogenase (NADP(+))</fullName>
        <shortName evidence="8">SDH</shortName>
        <ecNumber evidence="2 8">1.1.1.25</ecNumber>
    </recommendedName>
</protein>
<evidence type="ECO:0000256" key="7">
    <source>
        <dbReference type="ARBA" id="ARBA00049442"/>
    </source>
</evidence>
<keyword evidence="13" id="KW-1185">Reference proteome</keyword>
<evidence type="ECO:0000256" key="8">
    <source>
        <dbReference type="HAMAP-Rule" id="MF_00222"/>
    </source>
</evidence>
<dbReference type="NCBIfam" id="TIGR00507">
    <property type="entry name" value="aroE"/>
    <property type="match status" value="1"/>
</dbReference>
<dbReference type="PANTHER" id="PTHR21089">
    <property type="entry name" value="SHIKIMATE DEHYDROGENASE"/>
    <property type="match status" value="1"/>
</dbReference>
<keyword evidence="6 8" id="KW-0057">Aromatic amino acid biosynthesis</keyword>
<reference evidence="12 13" key="1">
    <citation type="submission" date="2022-11" db="EMBL/GenBank/DDBJ databases">
        <title>Desulfobotulus tamanensis H1 sp. nov. - anaerobic, alkaliphilic, sulphate reducing bacterium isolated from terrestrial mud volcano.</title>
        <authorList>
            <person name="Frolova A."/>
            <person name="Merkel A.Y."/>
            <person name="Slobodkin A.I."/>
        </authorList>
    </citation>
    <scope>NUCLEOTIDE SEQUENCE [LARGE SCALE GENOMIC DNA]</scope>
    <source>
        <strain evidence="12 13">H1</strain>
    </source>
</reference>
<dbReference type="HAMAP" id="MF_00222">
    <property type="entry name" value="Shikimate_DH_AroE"/>
    <property type="match status" value="1"/>
</dbReference>
<dbReference type="Proteomes" id="UP001209681">
    <property type="component" value="Unassembled WGS sequence"/>
</dbReference>
<keyword evidence="4 8" id="KW-0521">NADP</keyword>
<sequence length="269" mass="28590">MMDAETALFGVMGHPVAHSLSPVMHNAAFGFLGLNAVYLAFDVKDPAGVPVAMRTLGIRGMSVTLPHKEALLSLVDELDPMAEKMGAVNTLCLKDDGRIIGLNTDWCGARDALLEAGPLHGKRVAILGAGGAGRAVAFGIREAGAFPLIVNRSREKGEALARDLGADFCLLSDFTGTGMDILVNTTSLGMHPDVDIMPVPAAVLHGGMVVMDIVYNPRKTKLIRAAESLGCRVVDGLEMFIRQGVLQFELWTGREAPVDCMRKAVEAVL</sequence>
<name>A0ABT3N5N5_9BACT</name>
<evidence type="ECO:0000256" key="4">
    <source>
        <dbReference type="ARBA" id="ARBA00022857"/>
    </source>
</evidence>
<dbReference type="GO" id="GO:0004764">
    <property type="term" value="F:shikimate 3-dehydrogenase (NADP+) activity"/>
    <property type="evidence" value="ECO:0007669"/>
    <property type="project" value="UniProtKB-EC"/>
</dbReference>
<feature type="binding site" evidence="8">
    <location>
        <position position="215"/>
    </location>
    <ligand>
        <name>shikimate</name>
        <dbReference type="ChEBI" id="CHEBI:36208"/>
    </ligand>
</feature>
<dbReference type="CDD" id="cd01065">
    <property type="entry name" value="NAD_bind_Shikimate_DH"/>
    <property type="match status" value="1"/>
</dbReference>
<dbReference type="Pfam" id="PF01488">
    <property type="entry name" value="Shikimate_DH"/>
    <property type="match status" value="1"/>
</dbReference>
<dbReference type="EC" id="1.1.1.25" evidence="2 8"/>
<dbReference type="Gene3D" id="3.40.50.720">
    <property type="entry name" value="NAD(P)-binding Rossmann-like Domain"/>
    <property type="match status" value="1"/>
</dbReference>
<comment type="function">
    <text evidence="8">Involved in the biosynthesis of the chorismate, which leads to the biosynthesis of aromatic amino acids. Catalyzes the reversible NADPH linked reduction of 3-dehydroshikimate (DHSA) to yield shikimate (SA).</text>
</comment>
<feature type="active site" description="Proton acceptor" evidence="8">
    <location>
        <position position="68"/>
    </location>
</feature>
<dbReference type="PANTHER" id="PTHR21089:SF1">
    <property type="entry name" value="BIFUNCTIONAL 3-DEHYDROQUINATE DEHYDRATASE_SHIKIMATE DEHYDROGENASE, CHLOROPLASTIC"/>
    <property type="match status" value="1"/>
</dbReference>
<evidence type="ECO:0000256" key="2">
    <source>
        <dbReference type="ARBA" id="ARBA00012962"/>
    </source>
</evidence>
<feature type="binding site" evidence="8">
    <location>
        <begin position="128"/>
        <end position="132"/>
    </location>
    <ligand>
        <name>NADP(+)</name>
        <dbReference type="ChEBI" id="CHEBI:58349"/>
    </ligand>
</feature>
<dbReference type="InterPro" id="IPR022893">
    <property type="entry name" value="Shikimate_DH_fam"/>
</dbReference>
<dbReference type="NCBIfam" id="NF001319">
    <property type="entry name" value="PRK00258.3-3"/>
    <property type="match status" value="1"/>
</dbReference>
<evidence type="ECO:0000259" key="11">
    <source>
        <dbReference type="Pfam" id="PF18317"/>
    </source>
</evidence>
<feature type="domain" description="SDH C-terminal" evidence="11">
    <location>
        <begin position="236"/>
        <end position="266"/>
    </location>
</feature>
<dbReference type="RefSeq" id="WP_265423637.1">
    <property type="nucleotide sequence ID" value="NZ_JAPFPW010000001.1"/>
</dbReference>
<evidence type="ECO:0000256" key="5">
    <source>
        <dbReference type="ARBA" id="ARBA00023002"/>
    </source>
</evidence>
<comment type="caution">
    <text evidence="8">Lacks conserved residue(s) required for the propagation of feature annotation.</text>
</comment>
<proteinExistence type="inferred from homology"/>
<dbReference type="InterPro" id="IPR006151">
    <property type="entry name" value="Shikm_DH/Glu-tRNA_Rdtase"/>
</dbReference>
<evidence type="ECO:0000259" key="10">
    <source>
        <dbReference type="Pfam" id="PF08501"/>
    </source>
</evidence>
<dbReference type="EMBL" id="JAPFPW010000001">
    <property type="protein sequence ID" value="MCW7752778.1"/>
    <property type="molecule type" value="Genomic_DNA"/>
</dbReference>
<evidence type="ECO:0000259" key="9">
    <source>
        <dbReference type="Pfam" id="PF01488"/>
    </source>
</evidence>
<feature type="binding site" evidence="8">
    <location>
        <position position="243"/>
    </location>
    <ligand>
        <name>shikimate</name>
        <dbReference type="ChEBI" id="CHEBI:36208"/>
    </ligand>
</feature>
<feature type="binding site" evidence="8">
    <location>
        <position position="89"/>
    </location>
    <ligand>
        <name>shikimate</name>
        <dbReference type="ChEBI" id="CHEBI:36208"/>
    </ligand>
</feature>
<feature type="binding site" evidence="8">
    <location>
        <position position="105"/>
    </location>
    <ligand>
        <name>shikimate</name>
        <dbReference type="ChEBI" id="CHEBI:36208"/>
    </ligand>
</feature>
<dbReference type="InterPro" id="IPR041121">
    <property type="entry name" value="SDH_C"/>
</dbReference>
<dbReference type="Pfam" id="PF18317">
    <property type="entry name" value="SDH_C"/>
    <property type="match status" value="1"/>
</dbReference>
<comment type="subunit">
    <text evidence="8">Homodimer.</text>
</comment>
<comment type="similarity">
    <text evidence="8">Belongs to the shikimate dehydrogenase family.</text>
</comment>
<dbReference type="InterPro" id="IPR046346">
    <property type="entry name" value="Aminoacid_DH-like_N_sf"/>
</dbReference>
<dbReference type="Gene3D" id="3.40.50.10860">
    <property type="entry name" value="Leucine Dehydrogenase, chain A, domain 1"/>
    <property type="match status" value="1"/>
</dbReference>
<keyword evidence="5 8" id="KW-0560">Oxidoreductase</keyword>
<organism evidence="12 13">
    <name type="scientific">Desulfobotulus pelophilus</name>
    <dbReference type="NCBI Taxonomy" id="2823377"/>
    <lineage>
        <taxon>Bacteria</taxon>
        <taxon>Pseudomonadati</taxon>
        <taxon>Thermodesulfobacteriota</taxon>
        <taxon>Desulfobacteria</taxon>
        <taxon>Desulfobacterales</taxon>
        <taxon>Desulfobacteraceae</taxon>
        <taxon>Desulfobotulus</taxon>
    </lineage>
</organism>
<evidence type="ECO:0000256" key="3">
    <source>
        <dbReference type="ARBA" id="ARBA00022605"/>
    </source>
</evidence>